<dbReference type="Gene3D" id="2.10.109.10">
    <property type="entry name" value="Umud Fragment, subunit A"/>
    <property type="match status" value="1"/>
</dbReference>
<name>A0A7R8ZUI0_9CRUS</name>
<keyword evidence="4" id="KW-0999">Mitochondrion inner membrane</keyword>
<dbReference type="PRINTS" id="PR00727">
    <property type="entry name" value="LEADERPTASE"/>
</dbReference>
<comment type="subcellular location">
    <subcellularLocation>
        <location evidence="4">Mitochondrion inner membrane</location>
    </subcellularLocation>
</comment>
<protein>
    <recommendedName>
        <fullName evidence="4">Mitochondrial inner membrane protease subunit</fullName>
        <ecNumber evidence="4">3.4.21.-</ecNumber>
    </recommendedName>
</protein>
<evidence type="ECO:0000256" key="4">
    <source>
        <dbReference type="RuleBase" id="RU362041"/>
    </source>
</evidence>
<dbReference type="InterPro" id="IPR000223">
    <property type="entry name" value="Pept_S26A_signal_pept_1"/>
</dbReference>
<dbReference type="AlphaFoldDB" id="A0A7R8ZUI0"/>
<dbReference type="InterPro" id="IPR019533">
    <property type="entry name" value="Peptidase_S26"/>
</dbReference>
<dbReference type="SUPFAM" id="SSF51306">
    <property type="entry name" value="LexA/Signal peptidase"/>
    <property type="match status" value="1"/>
</dbReference>
<feature type="non-terminal residue" evidence="6">
    <location>
        <position position="140"/>
    </location>
</feature>
<dbReference type="GO" id="GO:0006465">
    <property type="term" value="P:signal peptide processing"/>
    <property type="evidence" value="ECO:0007669"/>
    <property type="project" value="InterPro"/>
</dbReference>
<sequence>MVFRYPRDTRLDYIKRVVGLPGDRVTFEGKKVFINGKAPSYQEIGPYDDGGSQGGSAIQLKEDLFGVEHSILINPQRGNVEGEVVVPDGHYFAVGDNRDNSNDSRYWGFVPEENLVGRAMLIWMNWNFGESRVDFNRIGT</sequence>
<dbReference type="InterPro" id="IPR036286">
    <property type="entry name" value="LexA/Signal_pep-like_sf"/>
</dbReference>
<comment type="subunit">
    <text evidence="2">Heterodimer of 2 subunits, IMMPL1 and IMMPL2.</text>
</comment>
<gene>
    <name evidence="6" type="ORF">CTOB1V02_LOCUS14814</name>
</gene>
<dbReference type="GO" id="GO:0005743">
    <property type="term" value="C:mitochondrial inner membrane"/>
    <property type="evidence" value="ECO:0007669"/>
    <property type="project" value="UniProtKB-SubCell"/>
</dbReference>
<dbReference type="EC" id="3.4.21.-" evidence="4"/>
<dbReference type="Pfam" id="PF10502">
    <property type="entry name" value="Peptidase_S26"/>
    <property type="match status" value="1"/>
</dbReference>
<organism evidence="6">
    <name type="scientific">Cyprideis torosa</name>
    <dbReference type="NCBI Taxonomy" id="163714"/>
    <lineage>
        <taxon>Eukaryota</taxon>
        <taxon>Metazoa</taxon>
        <taxon>Ecdysozoa</taxon>
        <taxon>Arthropoda</taxon>
        <taxon>Crustacea</taxon>
        <taxon>Oligostraca</taxon>
        <taxon>Ostracoda</taxon>
        <taxon>Podocopa</taxon>
        <taxon>Podocopida</taxon>
        <taxon>Cytherocopina</taxon>
        <taxon>Cytheroidea</taxon>
        <taxon>Cytherideidae</taxon>
        <taxon>Cyprideis</taxon>
    </lineage>
</organism>
<reference evidence="6" key="1">
    <citation type="submission" date="2020-11" db="EMBL/GenBank/DDBJ databases">
        <authorList>
            <person name="Tran Van P."/>
        </authorList>
    </citation>
    <scope>NUCLEOTIDE SEQUENCE</scope>
</reference>
<dbReference type="PROSITE" id="PS00760">
    <property type="entry name" value="SPASE_I_2"/>
    <property type="match status" value="1"/>
</dbReference>
<dbReference type="PANTHER" id="PTHR43390:SF1">
    <property type="entry name" value="CHLOROPLAST PROCESSING PEPTIDASE"/>
    <property type="match status" value="1"/>
</dbReference>
<dbReference type="NCBIfam" id="TIGR02227">
    <property type="entry name" value="sigpep_I_bact"/>
    <property type="match status" value="1"/>
</dbReference>
<dbReference type="OrthoDB" id="308440at2759"/>
<dbReference type="CDD" id="cd06530">
    <property type="entry name" value="S26_SPase_I"/>
    <property type="match status" value="1"/>
</dbReference>
<feature type="domain" description="Peptidase S26" evidence="5">
    <location>
        <begin position="2"/>
        <end position="124"/>
    </location>
</feature>
<dbReference type="PANTHER" id="PTHR43390">
    <property type="entry name" value="SIGNAL PEPTIDASE I"/>
    <property type="match status" value="1"/>
</dbReference>
<evidence type="ECO:0000259" key="5">
    <source>
        <dbReference type="Pfam" id="PF10502"/>
    </source>
</evidence>
<evidence type="ECO:0000256" key="1">
    <source>
        <dbReference type="ARBA" id="ARBA00009370"/>
    </source>
</evidence>
<evidence type="ECO:0000256" key="3">
    <source>
        <dbReference type="ARBA" id="ARBA00022801"/>
    </source>
</evidence>
<comment type="similarity">
    <text evidence="1 4">Belongs to the peptidase S26 family.</text>
</comment>
<dbReference type="EMBL" id="OB683830">
    <property type="protein sequence ID" value="CAD7236999.1"/>
    <property type="molecule type" value="Genomic_DNA"/>
</dbReference>
<evidence type="ECO:0000256" key="2">
    <source>
        <dbReference type="ARBA" id="ARBA00011805"/>
    </source>
</evidence>
<keyword evidence="4" id="KW-0645">Protease</keyword>
<dbReference type="GO" id="GO:0004252">
    <property type="term" value="F:serine-type endopeptidase activity"/>
    <property type="evidence" value="ECO:0007669"/>
    <property type="project" value="InterPro"/>
</dbReference>
<keyword evidence="4" id="KW-0472">Membrane</keyword>
<evidence type="ECO:0000313" key="6">
    <source>
        <dbReference type="EMBL" id="CAD7236999.1"/>
    </source>
</evidence>
<accession>A0A7R8ZUI0</accession>
<proteinExistence type="inferred from homology"/>
<keyword evidence="4" id="KW-0496">Mitochondrion</keyword>
<dbReference type="InterPro" id="IPR019757">
    <property type="entry name" value="Pept_S26A_signal_pept_1_Lys-AS"/>
</dbReference>
<keyword evidence="3 4" id="KW-0378">Hydrolase</keyword>